<evidence type="ECO:0008006" key="5">
    <source>
        <dbReference type="Google" id="ProtNLM"/>
    </source>
</evidence>
<keyword evidence="4" id="KW-1185">Reference proteome</keyword>
<comment type="caution">
    <text evidence="3">The sequence shown here is derived from an EMBL/GenBank/DDBJ whole genome shotgun (WGS) entry which is preliminary data.</text>
</comment>
<evidence type="ECO:0000313" key="4">
    <source>
        <dbReference type="Proteomes" id="UP001530315"/>
    </source>
</evidence>
<name>A0ABD3QRT3_9STRA</name>
<reference evidence="3 4" key="1">
    <citation type="submission" date="2024-10" db="EMBL/GenBank/DDBJ databases">
        <title>Updated reference genomes for cyclostephanoid diatoms.</title>
        <authorList>
            <person name="Roberts W.R."/>
            <person name="Alverson A.J."/>
        </authorList>
    </citation>
    <scope>NUCLEOTIDE SEQUENCE [LARGE SCALE GENOMIC DNA]</scope>
    <source>
        <strain evidence="3 4">AJA276-08</strain>
    </source>
</reference>
<dbReference type="EMBL" id="JALLAZ020000123">
    <property type="protein sequence ID" value="KAL3803110.1"/>
    <property type="molecule type" value="Genomic_DNA"/>
</dbReference>
<dbReference type="AlphaFoldDB" id="A0ABD3QRT3"/>
<evidence type="ECO:0000313" key="3">
    <source>
        <dbReference type="EMBL" id="KAL3803110.1"/>
    </source>
</evidence>
<dbReference type="Proteomes" id="UP001530315">
    <property type="component" value="Unassembled WGS sequence"/>
</dbReference>
<feature type="compositionally biased region" description="Basic and acidic residues" evidence="1">
    <location>
        <begin position="30"/>
        <end position="58"/>
    </location>
</feature>
<gene>
    <name evidence="2" type="ORF">ACHAW5_001973</name>
    <name evidence="3" type="ORF">ACHAW5_001974</name>
</gene>
<organism evidence="3 4">
    <name type="scientific">Stephanodiscus triporus</name>
    <dbReference type="NCBI Taxonomy" id="2934178"/>
    <lineage>
        <taxon>Eukaryota</taxon>
        <taxon>Sar</taxon>
        <taxon>Stramenopiles</taxon>
        <taxon>Ochrophyta</taxon>
        <taxon>Bacillariophyta</taxon>
        <taxon>Coscinodiscophyceae</taxon>
        <taxon>Thalassiosirophycidae</taxon>
        <taxon>Stephanodiscales</taxon>
        <taxon>Stephanodiscaceae</taxon>
        <taxon>Stephanodiscus</taxon>
    </lineage>
</organism>
<accession>A0ABD3QRT3</accession>
<sequence length="230" mass="25752">MRPIKIARCGECDGQDGGDHLISTASSTMHDIRSPVISKDRDRLGSRGVTKTDDHPSVDARGTSECQISQDCNESDRNPDVKSDGKRHITPDDLRMEKGFIEDDCVSLSELGPQTSPLVTKEPARQKRLLDVGVSYCEQTYWRCNYCGGLNSPTARCGICRHFQVSKRETVLLERTRFELLNGRDFWICTVCEIAMPSLTAPCGGCRKMISFVPLELGEFEEFVRRRSAS</sequence>
<feature type="region of interest" description="Disordered" evidence="1">
    <location>
        <begin position="27"/>
        <end position="89"/>
    </location>
</feature>
<dbReference type="EMBL" id="JALLAZ020000123">
    <property type="protein sequence ID" value="KAL3803109.1"/>
    <property type="molecule type" value="Genomic_DNA"/>
</dbReference>
<evidence type="ECO:0000313" key="2">
    <source>
        <dbReference type="EMBL" id="KAL3803109.1"/>
    </source>
</evidence>
<protein>
    <recommendedName>
        <fullName evidence="5">RanBP2-type domain-containing protein</fullName>
    </recommendedName>
</protein>
<feature type="compositionally biased region" description="Basic and acidic residues" evidence="1">
    <location>
        <begin position="74"/>
        <end position="89"/>
    </location>
</feature>
<proteinExistence type="predicted"/>
<evidence type="ECO:0000256" key="1">
    <source>
        <dbReference type="SAM" id="MobiDB-lite"/>
    </source>
</evidence>